<feature type="transmembrane region" description="Helical" evidence="12">
    <location>
        <begin position="299"/>
        <end position="325"/>
    </location>
</feature>
<dbReference type="PROSITE" id="PS00371">
    <property type="entry name" value="PTS_EIIA_TYPE_1_HIS"/>
    <property type="match status" value="1"/>
</dbReference>
<evidence type="ECO:0000256" key="3">
    <source>
        <dbReference type="ARBA" id="ARBA00022475"/>
    </source>
</evidence>
<feature type="transmembrane region" description="Helical" evidence="12">
    <location>
        <begin position="103"/>
        <end position="124"/>
    </location>
</feature>
<dbReference type="SUPFAM" id="SSF55604">
    <property type="entry name" value="Glucose permease domain IIB"/>
    <property type="match status" value="1"/>
</dbReference>
<feature type="domain" description="PTS EIIA type-1" evidence="13">
    <location>
        <begin position="502"/>
        <end position="606"/>
    </location>
</feature>
<dbReference type="NCBIfam" id="TIGR00830">
    <property type="entry name" value="PTBA"/>
    <property type="match status" value="1"/>
</dbReference>
<dbReference type="Gene3D" id="2.70.70.10">
    <property type="entry name" value="Glucose Permease (Domain IIA)"/>
    <property type="match status" value="1"/>
</dbReference>
<evidence type="ECO:0000259" key="15">
    <source>
        <dbReference type="PROSITE" id="PS51103"/>
    </source>
</evidence>
<comment type="caution">
    <text evidence="16">The sequence shown here is derived from an EMBL/GenBank/DDBJ whole genome shotgun (WGS) entry which is preliminary data.</text>
</comment>
<dbReference type="InterPro" id="IPR011055">
    <property type="entry name" value="Dup_hybrid_motif"/>
</dbReference>
<name>A0ABQ5NFP9_9BACI</name>
<gene>
    <name evidence="16" type="primary">bglP</name>
    <name evidence="16" type="ORF">LYSBPC_03310</name>
</gene>
<feature type="transmembrane region" description="Helical" evidence="12">
    <location>
        <begin position="144"/>
        <end position="163"/>
    </location>
</feature>
<evidence type="ECO:0000256" key="12">
    <source>
        <dbReference type="SAM" id="Phobius"/>
    </source>
</evidence>
<dbReference type="InterPro" id="IPR003352">
    <property type="entry name" value="PTS_EIIC"/>
</dbReference>
<evidence type="ECO:0000256" key="1">
    <source>
        <dbReference type="ARBA" id="ARBA00004651"/>
    </source>
</evidence>
<dbReference type="Pfam" id="PF00358">
    <property type="entry name" value="PTS_EIIA_1"/>
    <property type="match status" value="1"/>
</dbReference>
<reference evidence="16" key="1">
    <citation type="submission" date="2022-08" db="EMBL/GenBank/DDBJ databases">
        <title>Draft genome sequence of Lysinibacillus sp. strain KH24.</title>
        <authorList>
            <person name="Kanbe H."/>
            <person name="Itoh H."/>
        </authorList>
    </citation>
    <scope>NUCLEOTIDE SEQUENCE</scope>
    <source>
        <strain evidence="16">KH24</strain>
    </source>
</reference>
<keyword evidence="6" id="KW-0598">Phosphotransferase system</keyword>
<dbReference type="Proteomes" id="UP001065593">
    <property type="component" value="Unassembled WGS sequence"/>
</dbReference>
<protein>
    <submittedName>
        <fullName evidence="16">PTS beta-glucoside transporter subunit EIIBCA</fullName>
    </submittedName>
</protein>
<comment type="subcellular location">
    <subcellularLocation>
        <location evidence="1">Cell membrane</location>
        <topology evidence="1">Multi-pass membrane protein</topology>
    </subcellularLocation>
</comment>
<evidence type="ECO:0000256" key="7">
    <source>
        <dbReference type="ARBA" id="ARBA00022692"/>
    </source>
</evidence>
<dbReference type="PROSITE" id="PS51103">
    <property type="entry name" value="PTS_EIIC_TYPE_1"/>
    <property type="match status" value="1"/>
</dbReference>
<feature type="domain" description="PTS EIIB type-1" evidence="14">
    <location>
        <begin position="4"/>
        <end position="86"/>
    </location>
</feature>
<evidence type="ECO:0000256" key="2">
    <source>
        <dbReference type="ARBA" id="ARBA00022448"/>
    </source>
</evidence>
<feature type="transmembrane region" description="Helical" evidence="12">
    <location>
        <begin position="439"/>
        <end position="461"/>
    </location>
</feature>
<dbReference type="Pfam" id="PF02378">
    <property type="entry name" value="PTS_EIIC"/>
    <property type="match status" value="1"/>
</dbReference>
<dbReference type="InterPro" id="IPR050558">
    <property type="entry name" value="PTS_Sugar-Specific_Components"/>
</dbReference>
<evidence type="ECO:0000259" key="14">
    <source>
        <dbReference type="PROSITE" id="PS51098"/>
    </source>
</evidence>
<dbReference type="CDD" id="cd00210">
    <property type="entry name" value="PTS_IIA_glc"/>
    <property type="match status" value="1"/>
</dbReference>
<feature type="transmembrane region" description="Helical" evidence="12">
    <location>
        <begin position="175"/>
        <end position="195"/>
    </location>
</feature>
<evidence type="ECO:0000256" key="4">
    <source>
        <dbReference type="ARBA" id="ARBA00022597"/>
    </source>
</evidence>
<feature type="transmembrane region" description="Helical" evidence="12">
    <location>
        <begin position="215"/>
        <end position="237"/>
    </location>
</feature>
<keyword evidence="10 12" id="KW-0472">Membrane</keyword>
<organism evidence="16 17">
    <name type="scientific">Lysinibacillus piscis</name>
    <dbReference type="NCBI Taxonomy" id="2518931"/>
    <lineage>
        <taxon>Bacteria</taxon>
        <taxon>Bacillati</taxon>
        <taxon>Bacillota</taxon>
        <taxon>Bacilli</taxon>
        <taxon>Bacillales</taxon>
        <taxon>Bacillaceae</taxon>
        <taxon>Lysinibacillus</taxon>
    </lineage>
</organism>
<dbReference type="InterPro" id="IPR011297">
    <property type="entry name" value="PTS_IIABC_b_glu"/>
</dbReference>
<dbReference type="CDD" id="cd00212">
    <property type="entry name" value="PTS_IIB_glc"/>
    <property type="match status" value="1"/>
</dbReference>
<feature type="active site" description="Phosphocysteine intermediate; for EIIB activity" evidence="11">
    <location>
        <position position="26"/>
    </location>
</feature>
<evidence type="ECO:0000313" key="17">
    <source>
        <dbReference type="Proteomes" id="UP001065593"/>
    </source>
</evidence>
<dbReference type="EMBL" id="BRZA01000001">
    <property type="protein sequence ID" value="GLC87204.1"/>
    <property type="molecule type" value="Genomic_DNA"/>
</dbReference>
<dbReference type="InterPro" id="IPR036878">
    <property type="entry name" value="Glu_permease_IIB"/>
</dbReference>
<keyword evidence="2" id="KW-0813">Transport</keyword>
<evidence type="ECO:0000256" key="8">
    <source>
        <dbReference type="ARBA" id="ARBA00022777"/>
    </source>
</evidence>
<keyword evidence="5" id="KW-0808">Transferase</keyword>
<evidence type="ECO:0000256" key="6">
    <source>
        <dbReference type="ARBA" id="ARBA00022683"/>
    </source>
</evidence>
<evidence type="ECO:0000259" key="13">
    <source>
        <dbReference type="PROSITE" id="PS51093"/>
    </source>
</evidence>
<dbReference type="InterPro" id="IPR001127">
    <property type="entry name" value="PTS_EIIA_1_perm"/>
</dbReference>
<keyword evidence="8" id="KW-0418">Kinase</keyword>
<proteinExistence type="predicted"/>
<keyword evidence="3" id="KW-1003">Cell membrane</keyword>
<evidence type="ECO:0000256" key="5">
    <source>
        <dbReference type="ARBA" id="ARBA00022679"/>
    </source>
</evidence>
<feature type="domain" description="PTS EIIC type-1" evidence="15">
    <location>
        <begin position="105"/>
        <end position="477"/>
    </location>
</feature>
<feature type="transmembrane region" description="Helical" evidence="12">
    <location>
        <begin position="257"/>
        <end position="279"/>
    </location>
</feature>
<keyword evidence="4" id="KW-0762">Sugar transport</keyword>
<evidence type="ECO:0000256" key="9">
    <source>
        <dbReference type="ARBA" id="ARBA00022989"/>
    </source>
</evidence>
<dbReference type="Gene3D" id="3.30.1360.60">
    <property type="entry name" value="Glucose permease domain IIB"/>
    <property type="match status" value="1"/>
</dbReference>
<feature type="transmembrane region" description="Helical" evidence="12">
    <location>
        <begin position="369"/>
        <end position="388"/>
    </location>
</feature>
<evidence type="ECO:0000313" key="16">
    <source>
        <dbReference type="EMBL" id="GLC87204.1"/>
    </source>
</evidence>
<dbReference type="InterPro" id="IPR013013">
    <property type="entry name" value="PTS_EIIC_1"/>
</dbReference>
<dbReference type="PROSITE" id="PS51093">
    <property type="entry name" value="PTS_EIIA_TYPE_1"/>
    <property type="match status" value="1"/>
</dbReference>
<dbReference type="Pfam" id="PF00367">
    <property type="entry name" value="PTS_EIIB"/>
    <property type="match status" value="1"/>
</dbReference>
<dbReference type="RefSeq" id="WP_264986936.1">
    <property type="nucleotide sequence ID" value="NZ_BRZA01000001.1"/>
</dbReference>
<dbReference type="PANTHER" id="PTHR30175:SF1">
    <property type="entry name" value="PTS SYSTEM ARBUTIN-, CELLOBIOSE-, AND SALICIN-SPECIFIC EIIBC COMPONENT-RELATED"/>
    <property type="match status" value="1"/>
</dbReference>
<feature type="transmembrane region" description="Helical" evidence="12">
    <location>
        <begin position="337"/>
        <end position="357"/>
    </location>
</feature>
<dbReference type="PROSITE" id="PS51098">
    <property type="entry name" value="PTS_EIIB_TYPE_1"/>
    <property type="match status" value="1"/>
</dbReference>
<evidence type="ECO:0000256" key="11">
    <source>
        <dbReference type="PROSITE-ProRule" id="PRU00421"/>
    </source>
</evidence>
<sequence length="632" mass="67123">MKYEKLAKDIIANVGGKDNVISVVHCITRLRFKLKDESKANTDVLKNMDGIVTVMKSGGQYQVVIGNHVPDVYKDVVAIGGFQSNAPVEEETYEKDRNLFNQLIDILSSIFTPVLGVLAATGMIKGFNALFISLGWLTDTSGTYQILNAVGDALFYFFPIFLGYTAIKKFGGSPFIGMVIGAALVYPSVASLMSGEPLYTLFAGTMFESPVYIEFLGIPVILMSYASSVIPVILAAYVAAKIEKFFKKIIPDVVKAFLVPFATLLVIVPLTYIVIGPIATWASSLVGLLTNSAYELSPIIAGIFLGAFWQVLVIFGMHWGVIPLGINNIATQGADPILALIFAASFAQIGAVLGVWLKIKDQKVKTLSIPAFISGIFGVTEPAIYGITLPLKKPFIISCIGGAIGGAILGIAGSKVYILGGLGIFGIPSFIGPDGINGAFYSMLIAMVVAFIVSFILTYLFGVTNTPTSKATTAEVQPPAIKDDTLVSPMAGEIKELTSIADQTFASGVLGQGIAIEPTEGKVFAPASGTLTTLFPTKHALGITTDNGAEVLIHVGMDTVNLEGAYFTAHVAQGDRIEKGALLVEFDMEKIKEAGYSLTTPVIVTNSGQFGQLTTTTSNTVQVNEPLLTLTK</sequence>
<dbReference type="NCBIfam" id="TIGR01995">
    <property type="entry name" value="PTS-II-ABC-beta"/>
    <property type="match status" value="1"/>
</dbReference>
<dbReference type="InterPro" id="IPR018113">
    <property type="entry name" value="PTrfase_EIIB_Cys"/>
</dbReference>
<dbReference type="PROSITE" id="PS01035">
    <property type="entry name" value="PTS_EIIB_TYPE_1_CYS"/>
    <property type="match status" value="1"/>
</dbReference>
<keyword evidence="7 12" id="KW-0812">Transmembrane</keyword>
<evidence type="ECO:0000256" key="10">
    <source>
        <dbReference type="ARBA" id="ARBA00023136"/>
    </source>
</evidence>
<dbReference type="PANTHER" id="PTHR30175">
    <property type="entry name" value="PHOSPHOTRANSFERASE SYSTEM TRANSPORT PROTEIN"/>
    <property type="match status" value="1"/>
</dbReference>
<feature type="transmembrane region" description="Helical" evidence="12">
    <location>
        <begin position="395"/>
        <end position="419"/>
    </location>
</feature>
<keyword evidence="9 12" id="KW-1133">Transmembrane helix</keyword>
<accession>A0ABQ5NFP9</accession>
<keyword evidence="17" id="KW-1185">Reference proteome</keyword>
<dbReference type="InterPro" id="IPR001996">
    <property type="entry name" value="PTS_IIB_1"/>
</dbReference>
<dbReference type="SUPFAM" id="SSF51261">
    <property type="entry name" value="Duplicated hybrid motif"/>
    <property type="match status" value="1"/>
</dbReference>